<evidence type="ECO:0000256" key="2">
    <source>
        <dbReference type="ARBA" id="ARBA00004685"/>
    </source>
</evidence>
<dbReference type="Pfam" id="PF11807">
    <property type="entry name" value="UstYa"/>
    <property type="match status" value="1"/>
</dbReference>
<sequence length="231" mass="26361">MLLDQQSLRSEDGSLGTFASGYATDFITARKQIHVTQTRFTGGPAFDDKGKIYVPNPSPKMFVGDPIAHPEIDRNWDNLTWGRYVLVTKEEAIATWGEENAWQYWDKQRGGYVTGFDMFHTLHCLNNLRKALNPSYYGTVEEISHGVHKSHHEGRSENHSAPVHQDHCIDQIRQYIMCSGDMTPIPTKFYPGLGRNYVESDVPHTCRNFDALHDWMVDRYEGPGAVKPVFD</sequence>
<keyword evidence="3" id="KW-0812">Transmembrane</keyword>
<dbReference type="Proteomes" id="UP001321760">
    <property type="component" value="Unassembled WGS sequence"/>
</dbReference>
<evidence type="ECO:0000256" key="6">
    <source>
        <dbReference type="ARBA" id="ARBA00023136"/>
    </source>
</evidence>
<comment type="caution">
    <text evidence="9">The sequence shown here is derived from an EMBL/GenBank/DDBJ whole genome shotgun (WGS) entry which is preliminary data.</text>
</comment>
<comment type="similarity">
    <text evidence="8">Belongs to the ustYa family.</text>
</comment>
<keyword evidence="6" id="KW-0472">Membrane</keyword>
<keyword evidence="7" id="KW-0325">Glycoprotein</keyword>
<keyword evidence="5" id="KW-0843">Virulence</keyword>
<protein>
    <submittedName>
        <fullName evidence="9">Uncharacterized protein</fullName>
    </submittedName>
</protein>
<evidence type="ECO:0000256" key="1">
    <source>
        <dbReference type="ARBA" id="ARBA00004167"/>
    </source>
</evidence>
<evidence type="ECO:0000313" key="10">
    <source>
        <dbReference type="Proteomes" id="UP001321760"/>
    </source>
</evidence>
<reference evidence="9" key="2">
    <citation type="submission" date="2023-05" db="EMBL/GenBank/DDBJ databases">
        <authorList>
            <consortium name="Lawrence Berkeley National Laboratory"/>
            <person name="Steindorff A."/>
            <person name="Hensen N."/>
            <person name="Bonometti L."/>
            <person name="Westerberg I."/>
            <person name="Brannstrom I.O."/>
            <person name="Guillou S."/>
            <person name="Cros-Aarteil S."/>
            <person name="Calhoun S."/>
            <person name="Haridas S."/>
            <person name="Kuo A."/>
            <person name="Mondo S."/>
            <person name="Pangilinan J."/>
            <person name="Riley R."/>
            <person name="Labutti K."/>
            <person name="Andreopoulos B."/>
            <person name="Lipzen A."/>
            <person name="Chen C."/>
            <person name="Yanf M."/>
            <person name="Daum C."/>
            <person name="Ng V."/>
            <person name="Clum A."/>
            <person name="Ohm R."/>
            <person name="Martin F."/>
            <person name="Silar P."/>
            <person name="Natvig D."/>
            <person name="Lalanne C."/>
            <person name="Gautier V."/>
            <person name="Ament-Velasquez S.L."/>
            <person name="Kruys A."/>
            <person name="Hutchinson M.I."/>
            <person name="Powell A.J."/>
            <person name="Barry K."/>
            <person name="Miller A.N."/>
            <person name="Grigoriev I.V."/>
            <person name="Debuchy R."/>
            <person name="Gladieux P."/>
            <person name="Thoren M.H."/>
            <person name="Johannesson H."/>
        </authorList>
    </citation>
    <scope>NUCLEOTIDE SEQUENCE</scope>
    <source>
        <strain evidence="9">PSN243</strain>
    </source>
</reference>
<accession>A0AAV9G3J5</accession>
<name>A0AAV9G3J5_9PEZI</name>
<dbReference type="EMBL" id="MU865994">
    <property type="protein sequence ID" value="KAK4443389.1"/>
    <property type="molecule type" value="Genomic_DNA"/>
</dbReference>
<dbReference type="InterPro" id="IPR021765">
    <property type="entry name" value="UstYa-like"/>
</dbReference>
<evidence type="ECO:0000256" key="8">
    <source>
        <dbReference type="ARBA" id="ARBA00035112"/>
    </source>
</evidence>
<reference evidence="9" key="1">
    <citation type="journal article" date="2023" name="Mol. Phylogenet. Evol.">
        <title>Genome-scale phylogeny and comparative genomics of the fungal order Sordariales.</title>
        <authorList>
            <person name="Hensen N."/>
            <person name="Bonometti L."/>
            <person name="Westerberg I."/>
            <person name="Brannstrom I.O."/>
            <person name="Guillou S."/>
            <person name="Cros-Aarteil S."/>
            <person name="Calhoun S."/>
            <person name="Haridas S."/>
            <person name="Kuo A."/>
            <person name="Mondo S."/>
            <person name="Pangilinan J."/>
            <person name="Riley R."/>
            <person name="LaButti K."/>
            <person name="Andreopoulos B."/>
            <person name="Lipzen A."/>
            <person name="Chen C."/>
            <person name="Yan M."/>
            <person name="Daum C."/>
            <person name="Ng V."/>
            <person name="Clum A."/>
            <person name="Steindorff A."/>
            <person name="Ohm R.A."/>
            <person name="Martin F."/>
            <person name="Silar P."/>
            <person name="Natvig D.O."/>
            <person name="Lalanne C."/>
            <person name="Gautier V."/>
            <person name="Ament-Velasquez S.L."/>
            <person name="Kruys A."/>
            <person name="Hutchinson M.I."/>
            <person name="Powell A.J."/>
            <person name="Barry K."/>
            <person name="Miller A.N."/>
            <person name="Grigoriev I.V."/>
            <person name="Debuchy R."/>
            <person name="Gladieux P."/>
            <person name="Hiltunen Thoren M."/>
            <person name="Johannesson H."/>
        </authorList>
    </citation>
    <scope>NUCLEOTIDE SEQUENCE</scope>
    <source>
        <strain evidence="9">PSN243</strain>
    </source>
</reference>
<comment type="pathway">
    <text evidence="2">Mycotoxin biosynthesis.</text>
</comment>
<dbReference type="PANTHER" id="PTHR33365:SF4">
    <property type="entry name" value="CYCLOCHLOROTINE BIOSYNTHESIS PROTEIN O"/>
    <property type="match status" value="1"/>
</dbReference>
<organism evidence="9 10">
    <name type="scientific">Podospora aff. communis PSN243</name>
    <dbReference type="NCBI Taxonomy" id="3040156"/>
    <lineage>
        <taxon>Eukaryota</taxon>
        <taxon>Fungi</taxon>
        <taxon>Dikarya</taxon>
        <taxon>Ascomycota</taxon>
        <taxon>Pezizomycotina</taxon>
        <taxon>Sordariomycetes</taxon>
        <taxon>Sordariomycetidae</taxon>
        <taxon>Sordariales</taxon>
        <taxon>Podosporaceae</taxon>
        <taxon>Podospora</taxon>
    </lineage>
</organism>
<keyword evidence="10" id="KW-1185">Reference proteome</keyword>
<proteinExistence type="inferred from homology"/>
<dbReference type="GO" id="GO:0016020">
    <property type="term" value="C:membrane"/>
    <property type="evidence" value="ECO:0007669"/>
    <property type="project" value="UniProtKB-SubCell"/>
</dbReference>
<gene>
    <name evidence="9" type="ORF">QBC34DRAFT_311174</name>
</gene>
<comment type="subcellular location">
    <subcellularLocation>
        <location evidence="1">Membrane</location>
        <topology evidence="1">Single-pass membrane protein</topology>
    </subcellularLocation>
</comment>
<keyword evidence="4" id="KW-1133">Transmembrane helix</keyword>
<evidence type="ECO:0000256" key="3">
    <source>
        <dbReference type="ARBA" id="ARBA00022692"/>
    </source>
</evidence>
<evidence type="ECO:0000256" key="5">
    <source>
        <dbReference type="ARBA" id="ARBA00023026"/>
    </source>
</evidence>
<dbReference type="GO" id="GO:0043386">
    <property type="term" value="P:mycotoxin biosynthetic process"/>
    <property type="evidence" value="ECO:0007669"/>
    <property type="project" value="InterPro"/>
</dbReference>
<evidence type="ECO:0000313" key="9">
    <source>
        <dbReference type="EMBL" id="KAK4443389.1"/>
    </source>
</evidence>
<dbReference type="AlphaFoldDB" id="A0AAV9G3J5"/>
<dbReference type="PANTHER" id="PTHR33365">
    <property type="entry name" value="YALI0B05434P"/>
    <property type="match status" value="1"/>
</dbReference>
<evidence type="ECO:0000256" key="4">
    <source>
        <dbReference type="ARBA" id="ARBA00022989"/>
    </source>
</evidence>
<evidence type="ECO:0000256" key="7">
    <source>
        <dbReference type="ARBA" id="ARBA00023180"/>
    </source>
</evidence>